<keyword evidence="3" id="KW-0808">Transferase</keyword>
<dbReference type="EMBL" id="JAERPS020000003">
    <property type="protein sequence ID" value="MBZ9611749.1"/>
    <property type="molecule type" value="Genomic_DNA"/>
</dbReference>
<name>A0ABS7X879_9GAMM</name>
<dbReference type="EC" id="2.4.-.-" evidence="3"/>
<keyword evidence="1" id="KW-0175">Coiled coil</keyword>
<gene>
    <name evidence="3" type="ORF">I4W93_009080</name>
</gene>
<dbReference type="SUPFAM" id="SSF53448">
    <property type="entry name" value="Nucleotide-diphospho-sugar transferases"/>
    <property type="match status" value="1"/>
</dbReference>
<dbReference type="Proteomes" id="UP000663814">
    <property type="component" value="Unassembled WGS sequence"/>
</dbReference>
<accession>A0ABS7X879</accession>
<proteinExistence type="predicted"/>
<dbReference type="Gene3D" id="3.90.550.10">
    <property type="entry name" value="Spore Coat Polysaccharide Biosynthesis Protein SpsA, Chain A"/>
    <property type="match status" value="1"/>
</dbReference>
<evidence type="ECO:0000259" key="2">
    <source>
        <dbReference type="Pfam" id="PF00535"/>
    </source>
</evidence>
<protein>
    <submittedName>
        <fullName evidence="3">Glycosyltransferase</fullName>
        <ecNumber evidence="3">2.4.-.-</ecNumber>
    </submittedName>
</protein>
<dbReference type="PANTHER" id="PTHR22916:SF3">
    <property type="entry name" value="UDP-GLCNAC:BETAGAL BETA-1,3-N-ACETYLGLUCOSAMINYLTRANSFERASE-LIKE PROTEIN 1"/>
    <property type="match status" value="1"/>
</dbReference>
<feature type="coiled-coil region" evidence="1">
    <location>
        <begin position="237"/>
        <end position="264"/>
    </location>
</feature>
<evidence type="ECO:0000313" key="3">
    <source>
        <dbReference type="EMBL" id="MBZ9611749.1"/>
    </source>
</evidence>
<dbReference type="InterPro" id="IPR029044">
    <property type="entry name" value="Nucleotide-diphossugar_trans"/>
</dbReference>
<dbReference type="GO" id="GO:0016757">
    <property type="term" value="F:glycosyltransferase activity"/>
    <property type="evidence" value="ECO:0007669"/>
    <property type="project" value="UniProtKB-KW"/>
</dbReference>
<keyword evidence="4" id="KW-1185">Reference proteome</keyword>
<evidence type="ECO:0000313" key="4">
    <source>
        <dbReference type="Proteomes" id="UP000663814"/>
    </source>
</evidence>
<dbReference type="Pfam" id="PF00535">
    <property type="entry name" value="Glycos_transf_2"/>
    <property type="match status" value="1"/>
</dbReference>
<reference evidence="3 4" key="1">
    <citation type="submission" date="2021-08" db="EMBL/GenBank/DDBJ databases">
        <title>Rheinheimera aquimaris sp. nov., isolated from seawater of the East Sea in Korea.</title>
        <authorList>
            <person name="Kim K.H."/>
            <person name="Wenting R."/>
            <person name="Kim K.R."/>
            <person name="Jeon C.O."/>
        </authorList>
    </citation>
    <scope>NUCLEOTIDE SEQUENCE [LARGE SCALE GENOMIC DNA]</scope>
    <source>
        <strain evidence="3 4">MA-13</strain>
    </source>
</reference>
<organism evidence="3 4">
    <name type="scientific">Rheinheimera maricola</name>
    <dbReference type="NCBI Taxonomy" id="2793282"/>
    <lineage>
        <taxon>Bacteria</taxon>
        <taxon>Pseudomonadati</taxon>
        <taxon>Pseudomonadota</taxon>
        <taxon>Gammaproteobacteria</taxon>
        <taxon>Chromatiales</taxon>
        <taxon>Chromatiaceae</taxon>
        <taxon>Rheinheimera</taxon>
    </lineage>
</organism>
<feature type="domain" description="Glycosyltransferase 2-like" evidence="2">
    <location>
        <begin position="9"/>
        <end position="118"/>
    </location>
</feature>
<comment type="caution">
    <text evidence="3">The sequence shown here is derived from an EMBL/GenBank/DDBJ whole genome shotgun (WGS) entry which is preliminary data.</text>
</comment>
<sequence length="333" mass="37657">MTSQNMKISVLIATRNRPQQFSEALNSVLNQSYKNIEIIIINDGSDEEHLNQYQIIESNAQSHIQFIYLPKRPNGHGPSFARNAAAEKATGEFLAFLDDDDLWNDSSHLERFVQACHAANKLELYFTNQKAIKADGTLVTTPLWLESLRDSAKNQLTITASTVKASAEWLLSAHGFSHLNCTIVKSALFKQVGGFDESLRYEEDKDLYWRLVDTADLIAFDTSYIAIHNVPDSRPSASNLLNELKKKETQLHIAEKNLLRAKKLCLQKECRQSEVYCCKGISMLFSNAGSYKLAQYYAVRALAAKFGVKWALFTLFLLFKRILRGNDGKLYSS</sequence>
<dbReference type="RefSeq" id="WP_205311238.1">
    <property type="nucleotide sequence ID" value="NZ_JAERPS020000003.1"/>
</dbReference>
<evidence type="ECO:0000256" key="1">
    <source>
        <dbReference type="SAM" id="Coils"/>
    </source>
</evidence>
<keyword evidence="3" id="KW-0328">Glycosyltransferase</keyword>
<dbReference type="CDD" id="cd00761">
    <property type="entry name" value="Glyco_tranf_GTA_type"/>
    <property type="match status" value="1"/>
</dbReference>
<dbReference type="PANTHER" id="PTHR22916">
    <property type="entry name" value="GLYCOSYLTRANSFERASE"/>
    <property type="match status" value="1"/>
</dbReference>
<dbReference type="InterPro" id="IPR001173">
    <property type="entry name" value="Glyco_trans_2-like"/>
</dbReference>